<organism evidence="1 2">
    <name type="scientific">Reinekea marina</name>
    <dbReference type="NCBI Taxonomy" id="1310421"/>
    <lineage>
        <taxon>Bacteria</taxon>
        <taxon>Pseudomonadati</taxon>
        <taxon>Pseudomonadota</taxon>
        <taxon>Gammaproteobacteria</taxon>
        <taxon>Oceanospirillales</taxon>
        <taxon>Saccharospirillaceae</taxon>
        <taxon>Reinekea</taxon>
    </lineage>
</organism>
<dbReference type="EMBL" id="JBHRYN010000011">
    <property type="protein sequence ID" value="MFC3701879.1"/>
    <property type="molecule type" value="Genomic_DNA"/>
</dbReference>
<comment type="caution">
    <text evidence="1">The sequence shown here is derived from an EMBL/GenBank/DDBJ whole genome shotgun (WGS) entry which is preliminary data.</text>
</comment>
<sequence length="226" mass="25579">MNNTSPLSVLFGRSPVKPMQEHISKAHACTEELVPFFEAAMKGDYKEAEKYRSSITQLEGEADALKKDIRAHLPNSLFMPVPRSDLLELLSMQDRIANKAKDISGIMLGREMMIPDEVQPLMKEYLLAAIGTSRRAKDALAELDELYETGFGSKEVSFVATLLSKLDDQEHKTDVFEIQMRRSLRDIETKYPPLEMMFLYNVIDQIGDLADVAQRVGSRLQILIAR</sequence>
<dbReference type="InterPro" id="IPR002727">
    <property type="entry name" value="DUF47"/>
</dbReference>
<dbReference type="Proteomes" id="UP001595710">
    <property type="component" value="Unassembled WGS sequence"/>
</dbReference>
<proteinExistence type="predicted"/>
<dbReference type="InterPro" id="IPR018445">
    <property type="entry name" value="Put_Phosphate_transp_reg"/>
</dbReference>
<dbReference type="RefSeq" id="WP_216000244.1">
    <property type="nucleotide sequence ID" value="NZ_JAUFQI010000001.1"/>
</dbReference>
<evidence type="ECO:0000313" key="2">
    <source>
        <dbReference type="Proteomes" id="UP001595710"/>
    </source>
</evidence>
<reference evidence="2" key="1">
    <citation type="journal article" date="2019" name="Int. J. Syst. Evol. Microbiol.">
        <title>The Global Catalogue of Microorganisms (GCM) 10K type strain sequencing project: providing services to taxonomists for standard genome sequencing and annotation.</title>
        <authorList>
            <consortium name="The Broad Institute Genomics Platform"/>
            <consortium name="The Broad Institute Genome Sequencing Center for Infectious Disease"/>
            <person name="Wu L."/>
            <person name="Ma J."/>
        </authorList>
    </citation>
    <scope>NUCLEOTIDE SEQUENCE [LARGE SCALE GENOMIC DNA]</scope>
    <source>
        <strain evidence="2">CECT 8288</strain>
    </source>
</reference>
<dbReference type="NCBIfam" id="TIGR00153">
    <property type="entry name" value="TIGR00153 family protein"/>
    <property type="match status" value="1"/>
</dbReference>
<protein>
    <submittedName>
        <fullName evidence="1">TIGR00153 family protein</fullName>
    </submittedName>
</protein>
<evidence type="ECO:0000313" key="1">
    <source>
        <dbReference type="EMBL" id="MFC3701879.1"/>
    </source>
</evidence>
<dbReference type="Pfam" id="PF01865">
    <property type="entry name" value="PhoU_div"/>
    <property type="match status" value="1"/>
</dbReference>
<dbReference type="PANTHER" id="PTHR36536:SF3">
    <property type="entry name" value="UPF0111 PROTEIN HI_1603"/>
    <property type="match status" value="1"/>
</dbReference>
<name>A0ABV7WSR0_9GAMM</name>
<gene>
    <name evidence="1" type="ORF">ACFOND_09530</name>
</gene>
<dbReference type="PANTHER" id="PTHR36536">
    <property type="entry name" value="UPF0111 PROTEIN HI_1603"/>
    <property type="match status" value="1"/>
</dbReference>
<accession>A0ABV7WSR0</accession>
<keyword evidence="2" id="KW-1185">Reference proteome</keyword>